<evidence type="ECO:0000256" key="2">
    <source>
        <dbReference type="ARBA" id="ARBA00022475"/>
    </source>
</evidence>
<keyword evidence="3 6" id="KW-0812">Transmembrane</keyword>
<evidence type="ECO:0000313" key="10">
    <source>
        <dbReference type="Proteomes" id="UP000731907"/>
    </source>
</evidence>
<evidence type="ECO:0000313" key="9">
    <source>
        <dbReference type="EMBL" id="MBU9699909.1"/>
    </source>
</evidence>
<accession>A0ABS6J836</accession>
<evidence type="ECO:0000256" key="4">
    <source>
        <dbReference type="ARBA" id="ARBA00022989"/>
    </source>
</evidence>
<protein>
    <submittedName>
        <fullName evidence="9">ComEC family competence protein</fullName>
    </submittedName>
</protein>
<dbReference type="InterPro" id="IPR025405">
    <property type="entry name" value="DUF4131"/>
</dbReference>
<feature type="domain" description="DUF4131" evidence="8">
    <location>
        <begin position="38"/>
        <end position="186"/>
    </location>
</feature>
<dbReference type="RefSeq" id="WP_161764031.1">
    <property type="nucleotide sequence ID" value="NZ_JAAATX020000016.1"/>
</dbReference>
<feature type="transmembrane region" description="Helical" evidence="6">
    <location>
        <begin position="288"/>
        <end position="306"/>
    </location>
</feature>
<evidence type="ECO:0000259" key="8">
    <source>
        <dbReference type="Pfam" id="PF13567"/>
    </source>
</evidence>
<feature type="transmembrane region" description="Helical" evidence="6">
    <location>
        <begin position="385"/>
        <end position="408"/>
    </location>
</feature>
<proteinExistence type="predicted"/>
<keyword evidence="4 6" id="KW-1133">Transmembrane helix</keyword>
<reference evidence="9 10" key="1">
    <citation type="submission" date="2021-06" db="EMBL/GenBank/DDBJ databases">
        <title>Rhodobacteraceae bacterium strain HSP-20.</title>
        <authorList>
            <person name="Chen W.-M."/>
        </authorList>
    </citation>
    <scope>NUCLEOTIDE SEQUENCE [LARGE SCALE GENOMIC DNA]</scope>
    <source>
        <strain evidence="9 10">HSP-20</strain>
    </source>
</reference>
<evidence type="ECO:0000256" key="1">
    <source>
        <dbReference type="ARBA" id="ARBA00004651"/>
    </source>
</evidence>
<dbReference type="InterPro" id="IPR052159">
    <property type="entry name" value="Competence_DNA_uptake"/>
</dbReference>
<dbReference type="PANTHER" id="PTHR30619">
    <property type="entry name" value="DNA INTERNALIZATION/COMPETENCE PROTEIN COMEC/REC2"/>
    <property type="match status" value="1"/>
</dbReference>
<comment type="caution">
    <text evidence="9">The sequence shown here is derived from an EMBL/GenBank/DDBJ whole genome shotgun (WGS) entry which is preliminary data.</text>
</comment>
<organism evidence="9 10">
    <name type="scientific">Paragemmobacter amnigenus</name>
    <dbReference type="NCBI Taxonomy" id="2852097"/>
    <lineage>
        <taxon>Bacteria</taxon>
        <taxon>Pseudomonadati</taxon>
        <taxon>Pseudomonadota</taxon>
        <taxon>Alphaproteobacteria</taxon>
        <taxon>Rhodobacterales</taxon>
        <taxon>Paracoccaceae</taxon>
        <taxon>Paragemmobacter</taxon>
    </lineage>
</organism>
<comment type="subcellular location">
    <subcellularLocation>
        <location evidence="1">Cell membrane</location>
        <topology evidence="1">Multi-pass membrane protein</topology>
    </subcellularLocation>
</comment>
<evidence type="ECO:0000256" key="6">
    <source>
        <dbReference type="SAM" id="Phobius"/>
    </source>
</evidence>
<keyword evidence="10" id="KW-1185">Reference proteome</keyword>
<feature type="transmembrane region" description="Helical" evidence="6">
    <location>
        <begin position="9"/>
        <end position="27"/>
    </location>
</feature>
<name>A0ABS6J836_9RHOB</name>
<feature type="transmembrane region" description="Helical" evidence="6">
    <location>
        <begin position="247"/>
        <end position="268"/>
    </location>
</feature>
<dbReference type="Proteomes" id="UP000731907">
    <property type="component" value="Unassembled WGS sequence"/>
</dbReference>
<dbReference type="NCBIfam" id="TIGR00360">
    <property type="entry name" value="ComEC_N-term"/>
    <property type="match status" value="1"/>
</dbReference>
<feature type="transmembrane region" description="Helical" evidence="6">
    <location>
        <begin position="428"/>
        <end position="455"/>
    </location>
</feature>
<keyword evidence="5 6" id="KW-0472">Membrane</keyword>
<feature type="domain" description="ComEC/Rec2-related protein" evidence="7">
    <location>
        <begin position="227"/>
        <end position="503"/>
    </location>
</feature>
<dbReference type="Pfam" id="PF03772">
    <property type="entry name" value="Competence"/>
    <property type="match status" value="1"/>
</dbReference>
<feature type="transmembrane region" description="Helical" evidence="6">
    <location>
        <begin position="313"/>
        <end position="346"/>
    </location>
</feature>
<dbReference type="InterPro" id="IPR004477">
    <property type="entry name" value="ComEC_N"/>
</dbReference>
<keyword evidence="2" id="KW-1003">Cell membrane</keyword>
<feature type="transmembrane region" description="Helical" evidence="6">
    <location>
        <begin position="33"/>
        <end position="52"/>
    </location>
</feature>
<dbReference type="Pfam" id="PF13567">
    <property type="entry name" value="DUF4131"/>
    <property type="match status" value="1"/>
</dbReference>
<dbReference type="EMBL" id="JAAATX020000016">
    <property type="protein sequence ID" value="MBU9699909.1"/>
    <property type="molecule type" value="Genomic_DNA"/>
</dbReference>
<gene>
    <name evidence="9" type="ORF">GU927_018875</name>
</gene>
<evidence type="ECO:0000259" key="7">
    <source>
        <dbReference type="Pfam" id="PF03772"/>
    </source>
</evidence>
<sequence>MLERQRGHLFPFLPVGLGIGTGLWFALPADPRGVHYGLVLLALACCAVALPFTSAGRPLVLMLASVLCGVLACGARVELVSAPVLSERYYGPVTGRVVDVDRSQAGALRITLDRVWLTGVPPPESPARVRISLQEGAVVHDPVPGDVVMVTAHLDAPGGAVEPGGFDFRRMAFFDALGAVGYARTPLLLWDEAAEGEARVGRLRAHLSAAIRRAIAGDAGAFAAGVLTGDRSGLSVDAVADLRDSSLAHLLAISGMNMAFLVGFTFGLLRYGLALVPPVALRVDSKKVAAAVSLAVACFYLLLSGANVATERAFIMVAVMLVAVLLDRLAITLRSVAIAGMILLLWQPEALLSPGFQMSFAATVALIAGFAAVNDRMLRRGVPWLARIGVTVVLASVIGGFATAPYAAAHFNRFTDYGLLANLLTGPVMGLVVMPAGAMAALLAPFGLAAPALWVMEQGCRWILFIADRIAGLDGAVTAIPAPPPQVLPVLTLGLVWLVLWGGRGRWLGLVPVMAAMALWTTAERPVLLVAGGGLVGVAGPEGRALSRARGEGFTARNWLENDGDLATQEEASARAGFVETGAGLVFGFAGRSGLLVRKGDPLPAGCGGHDLVVAPQGGVADETCLWLTDDILRATGTLAFYPTAQGVTVFSTHGTARIWSVPARHVLWPGDQ</sequence>
<evidence type="ECO:0000256" key="3">
    <source>
        <dbReference type="ARBA" id="ARBA00022692"/>
    </source>
</evidence>
<feature type="transmembrane region" description="Helical" evidence="6">
    <location>
        <begin position="352"/>
        <end position="373"/>
    </location>
</feature>
<dbReference type="PANTHER" id="PTHR30619:SF1">
    <property type="entry name" value="RECOMBINATION PROTEIN 2"/>
    <property type="match status" value="1"/>
</dbReference>
<evidence type="ECO:0000256" key="5">
    <source>
        <dbReference type="ARBA" id="ARBA00023136"/>
    </source>
</evidence>